<sequence>MKKNIHNFYVCSITFICALLLSSYVRTTQPNEQISLPYKKAGLTEQQAAAHLLSRFTYGAKEGDVERVMKMGLEKWLKQQLDGDLEDTALNGMLGNFDAINLTNTEVENIFPRNVVRLAVRDGYIHKDSVNKANSKEYRATLANYMKEKGFKPQQELYRQFINQKILRAAYTHNQLKELMTDFWFNHFNVALSKNQCASFIPAYERDVIRPNVFGDFDKLVLNTAKSPAMLMYLDNFSSTGTNIPVLESGGDMMMSDQTAQRRKRGQLAAQVAKAKLPQNNNKKQGLNENYAREVMELHTLGVDGGYTQSDVTQAARILTGWTIAPMGENGYGSPMKKILEKAGDDNLKKRGFVHDGDFLFVMNRHDNGEKTVLGQKFPEGGGYEEGVALLEMLAHHTSTAKFISKKIATRFVSDNPPQSLIDKMSKTFLSSNGNIKSVLMTMVSAPEFWSANALREKTKSPFELAISAVRSLDAKINQPYQLYTWINKMGQQMYYYQAPTGFPDRGQYWINTGSLLNRMNFGLALASQRIPGITFNLAALNDNHEPESAEAALLIYSKLMMPERKLDETIARLKPMLNDPNLEGNVAKAAAKTAPPQQMNTMANEDANIMEQGTDKEKLKGKKALFNKEPAQKAGTNTMLAQVVGVIIGSPEFQRK</sequence>
<organism evidence="2 3">
    <name type="scientific">Pedobacter planticolens</name>
    <dbReference type="NCBI Taxonomy" id="2679964"/>
    <lineage>
        <taxon>Bacteria</taxon>
        <taxon>Pseudomonadati</taxon>
        <taxon>Bacteroidota</taxon>
        <taxon>Sphingobacteriia</taxon>
        <taxon>Sphingobacteriales</taxon>
        <taxon>Sphingobacteriaceae</taxon>
        <taxon>Pedobacter</taxon>
    </lineage>
</organism>
<proteinExistence type="predicted"/>
<dbReference type="Pfam" id="PF08811">
    <property type="entry name" value="DUF1800"/>
    <property type="match status" value="1"/>
</dbReference>
<dbReference type="EMBL" id="WNXD01000002">
    <property type="protein sequence ID" value="MBB2145704.1"/>
    <property type="molecule type" value="Genomic_DNA"/>
</dbReference>
<keyword evidence="3" id="KW-1185">Reference proteome</keyword>
<evidence type="ECO:0000256" key="1">
    <source>
        <dbReference type="SAM" id="SignalP"/>
    </source>
</evidence>
<feature type="signal peptide" evidence="1">
    <location>
        <begin position="1"/>
        <end position="27"/>
    </location>
</feature>
<dbReference type="Proteomes" id="UP000601055">
    <property type="component" value="Unassembled WGS sequence"/>
</dbReference>
<name>A0A923E182_9SPHI</name>
<dbReference type="RefSeq" id="WP_182922397.1">
    <property type="nucleotide sequence ID" value="NZ_WNXD01000002.1"/>
</dbReference>
<dbReference type="AlphaFoldDB" id="A0A923E182"/>
<dbReference type="InterPro" id="IPR014917">
    <property type="entry name" value="DUF1800"/>
</dbReference>
<evidence type="ECO:0000313" key="3">
    <source>
        <dbReference type="Proteomes" id="UP000601055"/>
    </source>
</evidence>
<gene>
    <name evidence="2" type="ORF">GM921_09420</name>
</gene>
<feature type="chain" id="PRO_5037966389" evidence="1">
    <location>
        <begin position="28"/>
        <end position="657"/>
    </location>
</feature>
<keyword evidence="1" id="KW-0732">Signal</keyword>
<reference evidence="2" key="1">
    <citation type="submission" date="2019-11" db="EMBL/GenBank/DDBJ databases">
        <title>Description of Pedobacter sp. LMG 31464T.</title>
        <authorList>
            <person name="Carlier A."/>
            <person name="Qi S."/>
            <person name="Vandamme P."/>
        </authorList>
    </citation>
    <scope>NUCLEOTIDE SEQUENCE</scope>
    <source>
        <strain evidence="2">LMG 31464</strain>
    </source>
</reference>
<protein>
    <submittedName>
        <fullName evidence="2">DUF1800 family protein</fullName>
    </submittedName>
</protein>
<evidence type="ECO:0000313" key="2">
    <source>
        <dbReference type="EMBL" id="MBB2145704.1"/>
    </source>
</evidence>
<accession>A0A923E182</accession>
<comment type="caution">
    <text evidence="2">The sequence shown here is derived from an EMBL/GenBank/DDBJ whole genome shotgun (WGS) entry which is preliminary data.</text>
</comment>